<dbReference type="RefSeq" id="WP_193917078.1">
    <property type="nucleotide sequence ID" value="NZ_JADEXS020000001.1"/>
</dbReference>
<dbReference type="GO" id="GO:0034440">
    <property type="term" value="P:lipid oxidation"/>
    <property type="evidence" value="ECO:0007669"/>
    <property type="project" value="InterPro"/>
</dbReference>
<keyword evidence="6" id="KW-1185">Reference proteome</keyword>
<dbReference type="Proteomes" id="UP000622533">
    <property type="component" value="Unassembled WGS sequence"/>
</dbReference>
<evidence type="ECO:0000256" key="2">
    <source>
        <dbReference type="ARBA" id="ARBA00023002"/>
    </source>
</evidence>
<feature type="region of interest" description="Disordered" evidence="3">
    <location>
        <begin position="1"/>
        <end position="21"/>
    </location>
</feature>
<dbReference type="Pfam" id="PF00305">
    <property type="entry name" value="Lipoxygenase"/>
    <property type="match status" value="1"/>
</dbReference>
<dbReference type="EMBL" id="JADEXS010000160">
    <property type="protein sequence ID" value="MBE9023445.1"/>
    <property type="molecule type" value="Genomic_DNA"/>
</dbReference>
<dbReference type="PRINTS" id="PR00087">
    <property type="entry name" value="LIPOXYGENASE"/>
</dbReference>
<reference evidence="5" key="1">
    <citation type="submission" date="2020-10" db="EMBL/GenBank/DDBJ databases">
        <authorList>
            <person name="Castelo-Branco R."/>
            <person name="Eusebio N."/>
            <person name="Adriana R."/>
            <person name="Vieira A."/>
            <person name="Brugerolle De Fraissinette N."/>
            <person name="Rezende De Castro R."/>
            <person name="Schneider M.P."/>
            <person name="Vasconcelos V."/>
            <person name="Leao P.N."/>
        </authorList>
    </citation>
    <scope>NUCLEOTIDE SEQUENCE</scope>
    <source>
        <strain evidence="5">LEGE 12446</strain>
    </source>
</reference>
<dbReference type="PANTHER" id="PTHR11771">
    <property type="entry name" value="LIPOXYGENASE"/>
    <property type="match status" value="1"/>
</dbReference>
<dbReference type="PROSITE" id="PS51393">
    <property type="entry name" value="LIPOXYGENASE_3"/>
    <property type="match status" value="1"/>
</dbReference>
<evidence type="ECO:0000259" key="4">
    <source>
        <dbReference type="PROSITE" id="PS51393"/>
    </source>
</evidence>
<gene>
    <name evidence="5" type="ORF">IQ276_13710</name>
</gene>
<sequence length="547" mass="62803">MKPYLPQNDPNPTQRKSSLERKQGEYEFDHDFLPPIAMLKDVPAVENFSTRYIAERTVETAELPINMLAVKTRALWDPLDELQDYEDYFPVLPKPNVIKTYQTDDSFCEQRLCGANPVALQQIKEMPLGFEFTIEELQEKFGESINLVEKLANGNLYITDYRPLSFVKGGTYERGKKYLPTPLAFFCWRSSGFSDRGQLVPIAIQLNPAVGRQSQLITPFDDPLTWFHAKLCVQIADANHHEMSSHLCRTHFVMEPFAIVTARQLADNHPLNLLLKPHFRFMLANNDLARKRLINRGGSVDELLAGTLQESLQIVINAYKEWSLDQFALPTEIKNRGMGDPDNLPHYPYRDDGMLLWNAIKKFVSEYLNLYYKTPQDLTADLELQAWAQELVSQSGGRVKGVPSRIEKLEQLVDIATAVIFTCGPQHAAVNYPQYEYMTFMPNMPLAAYKQMTAEGTIPDRKSLLSFLPPSKQTADQLSILFILSAYRYDRLGYYDDKFTDPEAQDILVTFQQDLNEVEREIELNNKSRLIKYNYLKPRLVTNSISV</sequence>
<accession>A0A8J7DDI6</accession>
<dbReference type="Gene3D" id="3.10.450.60">
    <property type="match status" value="1"/>
</dbReference>
<dbReference type="Gene3D" id="1.20.245.10">
    <property type="entry name" value="Lipoxygenase-1, Domain 5"/>
    <property type="match status" value="1"/>
</dbReference>
<name>A0A8J7DDI6_DESMC</name>
<evidence type="ECO:0000256" key="3">
    <source>
        <dbReference type="SAM" id="MobiDB-lite"/>
    </source>
</evidence>
<protein>
    <submittedName>
        <fullName evidence="5">Lipoxygenase</fullName>
    </submittedName>
</protein>
<dbReference type="AlphaFoldDB" id="A0A8J7DDI6"/>
<keyword evidence="1" id="KW-0479">Metal-binding</keyword>
<organism evidence="5 6">
    <name type="scientific">Desmonostoc muscorum LEGE 12446</name>
    <dbReference type="NCBI Taxonomy" id="1828758"/>
    <lineage>
        <taxon>Bacteria</taxon>
        <taxon>Bacillati</taxon>
        <taxon>Cyanobacteriota</taxon>
        <taxon>Cyanophyceae</taxon>
        <taxon>Nostocales</taxon>
        <taxon>Nostocaceae</taxon>
        <taxon>Desmonostoc</taxon>
    </lineage>
</organism>
<dbReference type="InterPro" id="IPR000907">
    <property type="entry name" value="LipOase"/>
</dbReference>
<dbReference type="InterPro" id="IPR036226">
    <property type="entry name" value="LipOase_C_sf"/>
</dbReference>
<proteinExistence type="predicted"/>
<evidence type="ECO:0000256" key="1">
    <source>
        <dbReference type="ARBA" id="ARBA00022723"/>
    </source>
</evidence>
<evidence type="ECO:0000313" key="5">
    <source>
        <dbReference type="EMBL" id="MBE9023445.1"/>
    </source>
</evidence>
<dbReference type="GO" id="GO:0046872">
    <property type="term" value="F:metal ion binding"/>
    <property type="evidence" value="ECO:0007669"/>
    <property type="project" value="UniProtKB-KW"/>
</dbReference>
<comment type="caution">
    <text evidence="5">The sequence shown here is derived from an EMBL/GenBank/DDBJ whole genome shotgun (WGS) entry which is preliminary data.</text>
</comment>
<keyword evidence="2" id="KW-0560">Oxidoreductase</keyword>
<evidence type="ECO:0000313" key="6">
    <source>
        <dbReference type="Proteomes" id="UP000622533"/>
    </source>
</evidence>
<dbReference type="InterPro" id="IPR013819">
    <property type="entry name" value="LipOase_C"/>
</dbReference>
<feature type="domain" description="Lipoxygenase" evidence="4">
    <location>
        <begin position="3"/>
        <end position="547"/>
    </location>
</feature>
<dbReference type="SUPFAM" id="SSF48484">
    <property type="entry name" value="Lipoxigenase"/>
    <property type="match status" value="1"/>
</dbReference>
<dbReference type="GO" id="GO:0016702">
    <property type="term" value="F:oxidoreductase activity, acting on single donors with incorporation of molecular oxygen, incorporation of two atoms of oxygen"/>
    <property type="evidence" value="ECO:0007669"/>
    <property type="project" value="InterPro"/>
</dbReference>